<feature type="compositionally biased region" description="Polar residues" evidence="1">
    <location>
        <begin position="1"/>
        <end position="14"/>
    </location>
</feature>
<protein>
    <recommendedName>
        <fullName evidence="4">VWFA domain-containing protein</fullName>
    </recommendedName>
</protein>
<organism evidence="2 3">
    <name type="scientific">Rotaria sordida</name>
    <dbReference type="NCBI Taxonomy" id="392033"/>
    <lineage>
        <taxon>Eukaryota</taxon>
        <taxon>Metazoa</taxon>
        <taxon>Spiralia</taxon>
        <taxon>Gnathifera</taxon>
        <taxon>Rotifera</taxon>
        <taxon>Eurotatoria</taxon>
        <taxon>Bdelloidea</taxon>
        <taxon>Philodinida</taxon>
        <taxon>Philodinidae</taxon>
        <taxon>Rotaria</taxon>
    </lineage>
</organism>
<dbReference type="AlphaFoldDB" id="A0A815BMS9"/>
<dbReference type="SUPFAM" id="SSF53300">
    <property type="entry name" value="vWA-like"/>
    <property type="match status" value="1"/>
</dbReference>
<comment type="caution">
    <text evidence="2">The sequence shown here is derived from an EMBL/GenBank/DDBJ whole genome shotgun (WGS) entry which is preliminary data.</text>
</comment>
<evidence type="ECO:0000313" key="2">
    <source>
        <dbReference type="EMBL" id="CAF1273773.1"/>
    </source>
</evidence>
<feature type="compositionally biased region" description="Pro residues" evidence="1">
    <location>
        <begin position="281"/>
        <end position="301"/>
    </location>
</feature>
<feature type="non-terminal residue" evidence="2">
    <location>
        <position position="537"/>
    </location>
</feature>
<accession>A0A815BMS9</accession>
<feature type="region of interest" description="Disordered" evidence="1">
    <location>
        <begin position="1"/>
        <end position="23"/>
    </location>
</feature>
<feature type="region of interest" description="Disordered" evidence="1">
    <location>
        <begin position="242"/>
        <end position="308"/>
    </location>
</feature>
<gene>
    <name evidence="2" type="ORF">PYM288_LOCUS28520</name>
</gene>
<dbReference type="EMBL" id="CAJNOH010002121">
    <property type="protein sequence ID" value="CAF1273773.1"/>
    <property type="molecule type" value="Genomic_DNA"/>
</dbReference>
<reference evidence="2" key="1">
    <citation type="submission" date="2021-02" db="EMBL/GenBank/DDBJ databases">
        <authorList>
            <person name="Nowell W R."/>
        </authorList>
    </citation>
    <scope>NUCLEOTIDE SEQUENCE</scope>
</reference>
<dbReference type="Proteomes" id="UP000663854">
    <property type="component" value="Unassembled WGS sequence"/>
</dbReference>
<evidence type="ECO:0000256" key="1">
    <source>
        <dbReference type="SAM" id="MobiDB-lite"/>
    </source>
</evidence>
<proteinExistence type="predicted"/>
<sequence length="537" mass="61151">MDKTENNNPDSAGSNKRYENAEKDANEVSETLKQIETYFSNLSIDRNLTEEYLLDSLIQLSVIIWKWSRSFTNTCSLIQNDKQINDQNYKLAFQIVIDGINLLRYLLGLETNLAIFVNDPLTQFVQEQINILKTKLSSLPIHMLSEELSVIFHGLRLFKQKTDDDDDTNLDLVGNIFKKTDKTNLKTGFDFDDPFEYLRHGEQEKIFEKIENKNKEKEKLSTLSLDSFLPIEIPEEDTSNYQENPKVLVPKLVNPRQNKKSKSGKGVPLTPGDVKPEINPKSPPPSRFNSPLPPSPHPNPDPNSNTEIDLDEIAGANCIVQKDMPNLIPTKEKIREMLNDANIYDIYQAGSYHEKQKNPMAIYNTKLEELLNIQSNTWSYQKLASCQSINFVIDKVCAEIRDQLSDLFNKCSNSVVFEWVIMIDNSGSMSIYENYIYEALIIMLETLRKLECRVAVGRFGNRSERSQVILKPFDQPLTFRVGQMILEGLTFCESSHISTGIAAIAGYIWGQSGIPSTNTVKRIALVITDALSTELRE</sequence>
<evidence type="ECO:0008006" key="4">
    <source>
        <dbReference type="Google" id="ProtNLM"/>
    </source>
</evidence>
<evidence type="ECO:0000313" key="3">
    <source>
        <dbReference type="Proteomes" id="UP000663854"/>
    </source>
</evidence>
<name>A0A815BMS9_9BILA</name>
<dbReference type="InterPro" id="IPR036465">
    <property type="entry name" value="vWFA_dom_sf"/>
</dbReference>